<protein>
    <recommendedName>
        <fullName evidence="8">Phosphoribosylformylglycinamidine synthase, purS protein</fullName>
    </recommendedName>
</protein>
<evidence type="ECO:0000313" key="7">
    <source>
        <dbReference type="Proteomes" id="UP000177610"/>
    </source>
</evidence>
<dbReference type="GO" id="GO:0005524">
    <property type="term" value="F:ATP binding"/>
    <property type="evidence" value="ECO:0007669"/>
    <property type="project" value="UniProtKB-KW"/>
</dbReference>
<dbReference type="AlphaFoldDB" id="A0A1F5N9Q7"/>
<keyword evidence="5" id="KW-0067">ATP-binding</keyword>
<evidence type="ECO:0000256" key="2">
    <source>
        <dbReference type="ARBA" id="ARBA00022598"/>
    </source>
</evidence>
<organism evidence="6 7">
    <name type="scientific">Candidatus Doudnabacteria bacterium RIFCSPHIGHO2_01_FULL_41_86</name>
    <dbReference type="NCBI Taxonomy" id="1817821"/>
    <lineage>
        <taxon>Bacteria</taxon>
        <taxon>Candidatus Doudnaibacteriota</taxon>
    </lineage>
</organism>
<sequence length="91" mass="10247">MRINAQKFAKVRVEILVKHKGHIPNPEGAAKKEQLCDLGLPVTSVTTGKYFQVDLENVTLRQAKGRAPVLARKLLANPVYEEFIIQRIEPL</sequence>
<dbReference type="Gene3D" id="3.30.1280.10">
    <property type="entry name" value="Phosphoribosylformylglycinamidine synthase subunit PurS"/>
    <property type="match status" value="1"/>
</dbReference>
<dbReference type="STRING" id="1817821.A2717_02030"/>
<dbReference type="InterPro" id="IPR003850">
    <property type="entry name" value="PurS"/>
</dbReference>
<evidence type="ECO:0000313" key="6">
    <source>
        <dbReference type="EMBL" id="OGE74303.1"/>
    </source>
</evidence>
<dbReference type="SUPFAM" id="SSF82697">
    <property type="entry name" value="PurS-like"/>
    <property type="match status" value="1"/>
</dbReference>
<proteinExistence type="predicted"/>
<dbReference type="PANTHER" id="PTHR34696:SF1">
    <property type="entry name" value="PHOSPHORIBOSYLFORMYLGLYCINAMIDINE SYNTHASE SUBUNIT PURS"/>
    <property type="match status" value="1"/>
</dbReference>
<gene>
    <name evidence="6" type="ORF">A2717_02030</name>
</gene>
<evidence type="ECO:0000256" key="4">
    <source>
        <dbReference type="ARBA" id="ARBA00022755"/>
    </source>
</evidence>
<dbReference type="PANTHER" id="PTHR34696">
    <property type="entry name" value="PHOSPHORIBOSYLFORMYLGLYCINAMIDINE SYNTHASE SUBUNIT PURS"/>
    <property type="match status" value="1"/>
</dbReference>
<evidence type="ECO:0008006" key="8">
    <source>
        <dbReference type="Google" id="ProtNLM"/>
    </source>
</evidence>
<keyword evidence="3" id="KW-0547">Nucleotide-binding</keyword>
<dbReference type="Pfam" id="PF02700">
    <property type="entry name" value="PurS"/>
    <property type="match status" value="1"/>
</dbReference>
<dbReference type="Proteomes" id="UP000177610">
    <property type="component" value="Unassembled WGS sequence"/>
</dbReference>
<name>A0A1F5N9Q7_9BACT</name>
<keyword evidence="1" id="KW-0963">Cytoplasm</keyword>
<evidence type="ECO:0000256" key="5">
    <source>
        <dbReference type="ARBA" id="ARBA00022840"/>
    </source>
</evidence>
<accession>A0A1F5N9Q7</accession>
<evidence type="ECO:0000256" key="3">
    <source>
        <dbReference type="ARBA" id="ARBA00022741"/>
    </source>
</evidence>
<dbReference type="InterPro" id="IPR036604">
    <property type="entry name" value="PurS-like_sf"/>
</dbReference>
<dbReference type="EMBL" id="MFEH01000001">
    <property type="protein sequence ID" value="OGE74303.1"/>
    <property type="molecule type" value="Genomic_DNA"/>
</dbReference>
<dbReference type="GO" id="GO:0016874">
    <property type="term" value="F:ligase activity"/>
    <property type="evidence" value="ECO:0007669"/>
    <property type="project" value="UniProtKB-KW"/>
</dbReference>
<keyword evidence="2" id="KW-0436">Ligase</keyword>
<dbReference type="GO" id="GO:0006164">
    <property type="term" value="P:purine nucleotide biosynthetic process"/>
    <property type="evidence" value="ECO:0007669"/>
    <property type="project" value="UniProtKB-KW"/>
</dbReference>
<reference evidence="6 7" key="1">
    <citation type="journal article" date="2016" name="Nat. Commun.">
        <title>Thousands of microbial genomes shed light on interconnected biogeochemical processes in an aquifer system.</title>
        <authorList>
            <person name="Anantharaman K."/>
            <person name="Brown C.T."/>
            <person name="Hug L.A."/>
            <person name="Sharon I."/>
            <person name="Castelle C.J."/>
            <person name="Probst A.J."/>
            <person name="Thomas B.C."/>
            <person name="Singh A."/>
            <person name="Wilkins M.J."/>
            <person name="Karaoz U."/>
            <person name="Brodie E.L."/>
            <person name="Williams K.H."/>
            <person name="Hubbard S.S."/>
            <person name="Banfield J.F."/>
        </authorList>
    </citation>
    <scope>NUCLEOTIDE SEQUENCE [LARGE SCALE GENOMIC DNA]</scope>
</reference>
<comment type="caution">
    <text evidence="6">The sequence shown here is derived from an EMBL/GenBank/DDBJ whole genome shotgun (WGS) entry which is preliminary data.</text>
</comment>
<keyword evidence="4" id="KW-0658">Purine biosynthesis</keyword>
<evidence type="ECO:0000256" key="1">
    <source>
        <dbReference type="ARBA" id="ARBA00022490"/>
    </source>
</evidence>